<dbReference type="InterPro" id="IPR029068">
    <property type="entry name" value="Glyas_Bleomycin-R_OHBP_Dase"/>
</dbReference>
<proteinExistence type="predicted"/>
<evidence type="ECO:0000313" key="2">
    <source>
        <dbReference type="Proteomes" id="UP000295560"/>
    </source>
</evidence>
<sequence length="112" mass="11965">MQPTHVLAGLAVSDIDRAVAWYADLLGRPADSVPMPSCHEWTLGTDVTLQVAQNAHVTAGQGQLTLSVENLEGAMASTAAEFDEITEVSEFVRFATTRDPDGNAVTVVEPKR</sequence>
<dbReference type="GO" id="GO:0016829">
    <property type="term" value="F:lyase activity"/>
    <property type="evidence" value="ECO:0007669"/>
    <property type="project" value="UniProtKB-KW"/>
</dbReference>
<evidence type="ECO:0000313" key="1">
    <source>
        <dbReference type="EMBL" id="TCK24471.1"/>
    </source>
</evidence>
<dbReference type="EMBL" id="SMFZ01000001">
    <property type="protein sequence ID" value="TCK24471.1"/>
    <property type="molecule type" value="Genomic_DNA"/>
</dbReference>
<keyword evidence="1" id="KW-0456">Lyase</keyword>
<gene>
    <name evidence="1" type="ORF">EV378_0243</name>
</gene>
<dbReference type="RefSeq" id="WP_132420912.1">
    <property type="nucleotide sequence ID" value="NZ_SMFZ01000001.1"/>
</dbReference>
<accession>A0A4R1HSZ2</accession>
<dbReference type="Proteomes" id="UP000295560">
    <property type="component" value="Unassembled WGS sequence"/>
</dbReference>
<keyword evidence="2" id="KW-1185">Reference proteome</keyword>
<reference evidence="1 2" key="1">
    <citation type="submission" date="2019-03" db="EMBL/GenBank/DDBJ databases">
        <title>Sequencing the genomes of 1000 actinobacteria strains.</title>
        <authorList>
            <person name="Klenk H.-P."/>
        </authorList>
    </citation>
    <scope>NUCLEOTIDE SEQUENCE [LARGE SCALE GENOMIC DNA]</scope>
    <source>
        <strain evidence="1 2">DSM 44969</strain>
    </source>
</reference>
<dbReference type="Gene3D" id="3.10.180.10">
    <property type="entry name" value="2,3-Dihydroxybiphenyl 1,2-Dioxygenase, domain 1"/>
    <property type="match status" value="1"/>
</dbReference>
<dbReference type="CDD" id="cd06587">
    <property type="entry name" value="VOC"/>
    <property type="match status" value="1"/>
</dbReference>
<dbReference type="OrthoDB" id="2453533at2"/>
<dbReference type="AlphaFoldDB" id="A0A4R1HSZ2"/>
<name>A0A4R1HSZ2_PSEEN</name>
<comment type="caution">
    <text evidence="1">The sequence shown here is derived from an EMBL/GenBank/DDBJ whole genome shotgun (WGS) entry which is preliminary data.</text>
</comment>
<organism evidence="1 2">
    <name type="scientific">Pseudonocardia endophytica</name>
    <dbReference type="NCBI Taxonomy" id="401976"/>
    <lineage>
        <taxon>Bacteria</taxon>
        <taxon>Bacillati</taxon>
        <taxon>Actinomycetota</taxon>
        <taxon>Actinomycetes</taxon>
        <taxon>Pseudonocardiales</taxon>
        <taxon>Pseudonocardiaceae</taxon>
        <taxon>Pseudonocardia</taxon>
    </lineage>
</organism>
<protein>
    <submittedName>
        <fullName evidence="1">Putative enzyme related to lactoylglutathione lyase</fullName>
    </submittedName>
</protein>
<dbReference type="SUPFAM" id="SSF54593">
    <property type="entry name" value="Glyoxalase/Bleomycin resistance protein/Dihydroxybiphenyl dioxygenase"/>
    <property type="match status" value="1"/>
</dbReference>